<name>A2G203_TRIV3</name>
<accession>A2G203</accession>
<protein>
    <submittedName>
        <fullName evidence="1">Uncharacterized protein</fullName>
    </submittedName>
</protein>
<dbReference type="EMBL" id="DS114262">
    <property type="protein sequence ID" value="EAX88817.1"/>
    <property type="molecule type" value="Genomic_DNA"/>
</dbReference>
<evidence type="ECO:0000313" key="2">
    <source>
        <dbReference type="Proteomes" id="UP000001542"/>
    </source>
</evidence>
<dbReference type="AlphaFoldDB" id="A2G203"/>
<gene>
    <name evidence="1" type="ORF">TVAG_300160</name>
</gene>
<dbReference type="RefSeq" id="XP_001301747.1">
    <property type="nucleotide sequence ID" value="XM_001301746.1"/>
</dbReference>
<dbReference type="Proteomes" id="UP000001542">
    <property type="component" value="Unassembled WGS sequence"/>
</dbReference>
<dbReference type="KEGG" id="tva:4746480"/>
<proteinExistence type="predicted"/>
<evidence type="ECO:0000313" key="1">
    <source>
        <dbReference type="EMBL" id="EAX88817.1"/>
    </source>
</evidence>
<organism evidence="1 2">
    <name type="scientific">Trichomonas vaginalis (strain ATCC PRA-98 / G3)</name>
    <dbReference type="NCBI Taxonomy" id="412133"/>
    <lineage>
        <taxon>Eukaryota</taxon>
        <taxon>Metamonada</taxon>
        <taxon>Parabasalia</taxon>
        <taxon>Trichomonadida</taxon>
        <taxon>Trichomonadidae</taxon>
        <taxon>Trichomonas</taxon>
    </lineage>
</organism>
<reference evidence="1" key="2">
    <citation type="journal article" date="2007" name="Science">
        <title>Draft genome sequence of the sexually transmitted pathogen Trichomonas vaginalis.</title>
        <authorList>
            <person name="Carlton J.M."/>
            <person name="Hirt R.P."/>
            <person name="Silva J.C."/>
            <person name="Delcher A.L."/>
            <person name="Schatz M."/>
            <person name="Zhao Q."/>
            <person name="Wortman J.R."/>
            <person name="Bidwell S.L."/>
            <person name="Alsmark U.C.M."/>
            <person name="Besteiro S."/>
            <person name="Sicheritz-Ponten T."/>
            <person name="Noel C.J."/>
            <person name="Dacks J.B."/>
            <person name="Foster P.G."/>
            <person name="Simillion C."/>
            <person name="Van de Peer Y."/>
            <person name="Miranda-Saavedra D."/>
            <person name="Barton G.J."/>
            <person name="Westrop G.D."/>
            <person name="Mueller S."/>
            <person name="Dessi D."/>
            <person name="Fiori P.L."/>
            <person name="Ren Q."/>
            <person name="Paulsen I."/>
            <person name="Zhang H."/>
            <person name="Bastida-Corcuera F.D."/>
            <person name="Simoes-Barbosa A."/>
            <person name="Brown M.T."/>
            <person name="Hayes R.D."/>
            <person name="Mukherjee M."/>
            <person name="Okumura C.Y."/>
            <person name="Schneider R."/>
            <person name="Smith A.J."/>
            <person name="Vanacova S."/>
            <person name="Villalvazo M."/>
            <person name="Haas B.J."/>
            <person name="Pertea M."/>
            <person name="Feldblyum T.V."/>
            <person name="Utterback T.R."/>
            <person name="Shu C.L."/>
            <person name="Osoegawa K."/>
            <person name="de Jong P.J."/>
            <person name="Hrdy I."/>
            <person name="Horvathova L."/>
            <person name="Zubacova Z."/>
            <person name="Dolezal P."/>
            <person name="Malik S.B."/>
            <person name="Logsdon J.M. Jr."/>
            <person name="Henze K."/>
            <person name="Gupta A."/>
            <person name="Wang C.C."/>
            <person name="Dunne R.L."/>
            <person name="Upcroft J.A."/>
            <person name="Upcroft P."/>
            <person name="White O."/>
            <person name="Salzberg S.L."/>
            <person name="Tang P."/>
            <person name="Chiu C.-H."/>
            <person name="Lee Y.-S."/>
            <person name="Embley T.M."/>
            <person name="Coombs G.H."/>
            <person name="Mottram J.C."/>
            <person name="Tachezy J."/>
            <person name="Fraser-Liggett C.M."/>
            <person name="Johnson P.J."/>
        </authorList>
    </citation>
    <scope>NUCLEOTIDE SEQUENCE [LARGE SCALE GENOMIC DNA]</scope>
    <source>
        <strain evidence="1">G3</strain>
    </source>
</reference>
<dbReference type="VEuPathDB" id="TrichDB:TVAG_300160"/>
<dbReference type="InParanoid" id="A2G203"/>
<dbReference type="VEuPathDB" id="TrichDB:TVAGG3_0478800"/>
<keyword evidence="2" id="KW-1185">Reference proteome</keyword>
<reference evidence="1" key="1">
    <citation type="submission" date="2006-10" db="EMBL/GenBank/DDBJ databases">
        <authorList>
            <person name="Amadeo P."/>
            <person name="Zhao Q."/>
            <person name="Wortman J."/>
            <person name="Fraser-Liggett C."/>
            <person name="Carlton J."/>
        </authorList>
    </citation>
    <scope>NUCLEOTIDE SEQUENCE</scope>
    <source>
        <strain evidence="1">G3</strain>
    </source>
</reference>
<sequence length="607" mass="69561">MKAIPPQEFKSKCRFEEEKLNGITDLTVMIKHALDLADNLCYVTTLKDYELNHSSFLPYLQVLHKVLDSPTYTQEILKKAYLYSMSFRHILPRLYISMVIASLLEDTTYLSNVCSMLISECQPLQGLMLRFTAISFFPLNSPLLAQFCVTNFNEMLYLTKGFLETYPNEIKTAAGWISSNISMSLAKVHDSFLINHYIETAISCDIKEIGESSLEAISYSIPREAFEQFIPNLKLFYTSHPITENTTKIIAYIIETVPTAKLAYEFSKGTTYENLCNIEIAKRCFNEKDYETLKNIADKEEVAMIIIIEAGSEKFIEIGKPFARGSVLTIEFLRRITPNIKVETVRRFLEAEIEDMKIEIYETLKATIMKGDFPADYFAKLFAPPFKFQSTDFLMYVVSHGYRMGVSRETLIGYIRVSKMLPPSVRAAAMGLVMHIDELIFYILGLSDQLSRMFLINKIDKAFPKEYIPKILEKCETSKEIQALFNAVVVFEDNSLAGQVLDKLLEKDSDIETNEGLINFYFVNIINTIYGASEERLPVSQTTIEAIFQHVLNAVKTAIEFPFPLTTPKKMKHWKKIVSYGPKIDNLYFIHPKITEIIELIEKLTSL</sequence>